<reference evidence="2 3" key="1">
    <citation type="submission" date="2023-01" db="EMBL/GenBank/DDBJ databases">
        <title>Analysis of 21 Apiospora genomes using comparative genomics revels a genus with tremendous synthesis potential of carbohydrate active enzymes and secondary metabolites.</title>
        <authorList>
            <person name="Sorensen T."/>
        </authorList>
    </citation>
    <scope>NUCLEOTIDE SEQUENCE [LARGE SCALE GENOMIC DNA]</scope>
    <source>
        <strain evidence="2 3">CBS 117206</strain>
    </source>
</reference>
<gene>
    <name evidence="2" type="ORF">PG999_001298</name>
</gene>
<dbReference type="InterPro" id="IPR010730">
    <property type="entry name" value="HET"/>
</dbReference>
<evidence type="ECO:0000313" key="2">
    <source>
        <dbReference type="EMBL" id="KAK8133125.1"/>
    </source>
</evidence>
<feature type="domain" description="Heterokaryon incompatibility" evidence="1">
    <location>
        <begin position="280"/>
        <end position="375"/>
    </location>
</feature>
<comment type="caution">
    <text evidence="2">The sequence shown here is derived from an EMBL/GenBank/DDBJ whole genome shotgun (WGS) entry which is preliminary data.</text>
</comment>
<dbReference type="Pfam" id="PF06985">
    <property type="entry name" value="HET"/>
    <property type="match status" value="1"/>
</dbReference>
<dbReference type="Proteomes" id="UP001392437">
    <property type="component" value="Unassembled WGS sequence"/>
</dbReference>
<sequence length="744" mass="84483">MDGAWEPGYWEIADETGEHAAPPEKLEHEEVLPSRCSLWMKLIVYSQGLVSHVTGAYEPRDFREMSVQDGWAYGRDAWLSCMELMSEAYAHPPDREASWTAAVPTKERHEFRQSLSDCQLRSWELLRDWWDSKYQDSDLTSRARAFILRAPLENIDSIRHKDSICQEVLFSLWNAEFNPAGWSTGTSRGTDANRRMAYEHALTQKAGFLVVRGLKHKSQGLEQEECDKDLPGCYDICPWLPKEPSSNQNPDSLPLYLWDTTEKRTRLVKELLQAGIAVEYTCISHTWGRWKKKPPKWAQVIGVPWQIPENNLYEVEKLPTILLQANCQTRFVWFDLVCLPQDVTSPDYQSEVARQATIFHQASTCIAWVNKVTSWTNLQASIQWLCLYFLYAGSASDLYISRGVLRESEAIDSPIELIGVNKDGQGEFEAWITSTWTLQESCLCPDVVLCDKQWRPLEVVEGSPVGLHQLFTIWSVCREAHFAKPIDARDWPLPVQQLLYAQSVVCGKDVEISRLAILSLGATRECEMRRADAVMSAMGVTEWYETYLEEHNEAPPDADMVLDAYPLRFINAAVSKIGSIFFSSFNPDVLALEDEDLRGTLLPFGRPGLHLTSGTGLALSQSWYSDTSDHPSLKTWVIKIDGSVLIREAAVLSLRYLSTSSPVGCLFNISGPHCGNETFHRDMQKFLHEDPEVRRMALVLNTIRDTTNGIILQSRRAGWISIGNWDTRQALSNLPVEKLNITVL</sequence>
<protein>
    <recommendedName>
        <fullName evidence="1">Heterokaryon incompatibility domain-containing protein</fullName>
    </recommendedName>
</protein>
<proteinExistence type="predicted"/>
<keyword evidence="3" id="KW-1185">Reference proteome</keyword>
<organism evidence="2 3">
    <name type="scientific">Apiospora kogelbergensis</name>
    <dbReference type="NCBI Taxonomy" id="1337665"/>
    <lineage>
        <taxon>Eukaryota</taxon>
        <taxon>Fungi</taxon>
        <taxon>Dikarya</taxon>
        <taxon>Ascomycota</taxon>
        <taxon>Pezizomycotina</taxon>
        <taxon>Sordariomycetes</taxon>
        <taxon>Xylariomycetidae</taxon>
        <taxon>Amphisphaeriales</taxon>
        <taxon>Apiosporaceae</taxon>
        <taxon>Apiospora</taxon>
    </lineage>
</organism>
<evidence type="ECO:0000259" key="1">
    <source>
        <dbReference type="Pfam" id="PF06985"/>
    </source>
</evidence>
<evidence type="ECO:0000313" key="3">
    <source>
        <dbReference type="Proteomes" id="UP001392437"/>
    </source>
</evidence>
<dbReference type="AlphaFoldDB" id="A0AAW0RDX8"/>
<name>A0AAW0RDX8_9PEZI</name>
<accession>A0AAW0RDX8</accession>
<dbReference type="EMBL" id="JAQQWP010000001">
    <property type="protein sequence ID" value="KAK8133125.1"/>
    <property type="molecule type" value="Genomic_DNA"/>
</dbReference>